<accession>A0A132Z6J5</accession>
<dbReference type="RefSeq" id="WP_002350502.1">
    <property type="nucleotide sequence ID" value="NZ_CAMRPS010000009.1"/>
</dbReference>
<proteinExistence type="predicted"/>
<organism evidence="1">
    <name type="scientific">Enterococcus faecium</name>
    <name type="common">Streptococcus faecium</name>
    <dbReference type="NCBI Taxonomy" id="1352"/>
    <lineage>
        <taxon>Bacteria</taxon>
        <taxon>Bacillati</taxon>
        <taxon>Bacillota</taxon>
        <taxon>Bacilli</taxon>
        <taxon>Lactobacillales</taxon>
        <taxon>Enterococcaceae</taxon>
        <taxon>Enterococcus</taxon>
    </lineage>
</organism>
<dbReference type="AlphaFoldDB" id="A0A132Z6J5"/>
<keyword evidence="1" id="KW-0614">Plasmid</keyword>
<evidence type="ECO:0000313" key="1">
    <source>
        <dbReference type="EMBL" id="QHT44833.1"/>
    </source>
</evidence>
<name>A0A132Z6J5_ENTFC</name>
<protein>
    <submittedName>
        <fullName evidence="1">Uncharacterized protein</fullName>
    </submittedName>
</protein>
<gene>
    <name evidence="1" type="ORF">FCF09_14210</name>
</gene>
<reference evidence="1" key="1">
    <citation type="journal article" date="2020" name="J. Antimicrob. Chemother.">
        <title>Tandem amplification of the vanM gene cluster drives vancomycin resistance in vancomycin-variable enterococci.</title>
        <authorList>
            <person name="Sun L."/>
            <person name="Chen Y."/>
            <person name="Hua X."/>
            <person name="Chen Y."/>
            <person name="Hong J."/>
            <person name="Wu X."/>
            <person name="Jiang Y."/>
            <person name="van Schaik W."/>
            <person name="Qu T."/>
            <person name="Yu Y."/>
        </authorList>
    </citation>
    <scope>NUCLEOTIDE SEQUENCE [LARGE SCALE GENOMIC DNA]</scope>
    <source>
        <strain evidence="1">ZY2</strain>
        <plasmid evidence="1">pZY2</plasmid>
    </source>
</reference>
<sequence>MAVNRKLQVLITDDFGGAEWFDVQSIDFEEEVVVIENVYGEEYSYSLEGENVEDLRLIGE</sequence>
<geneLocation type="plasmid" evidence="1">
    <name>pZY2</name>
</geneLocation>
<dbReference type="EMBL" id="CP039730">
    <property type="protein sequence ID" value="QHT44833.1"/>
    <property type="molecule type" value="Genomic_DNA"/>
</dbReference>